<evidence type="ECO:0000313" key="2">
    <source>
        <dbReference type="EMBL" id="EGF80925.1"/>
    </source>
</evidence>
<sequence length="719" mass="77898">MAAAEMVKRRGETMPRDIETGQRSMARAKLVDNTKRYALTAVPVPNQFEPSSPSQTIKKSPQACPPQSETYPVRGPTQPTEINGASNSLSERSAIQCSSTQESCSYSNKCSTLNRNTEGILKASFDNQTLATLSRLIRSNTIRSKASSHNELMISLSRTISQKATLRSSNGYSPSMLNSTTSIPNPHEFHPEATLMAAGVIDSNDLSPNDSPNSFECNPISTNLYDTNGSVSAAAESLTVSIKDNLDMESVSSNSFGSIQSHDVSLAPLYGQVNPQARLPILTQDTRPESEIPLYHPQAQKRLDLIKHLADRTSKAIDFRTSISSSADGEQDIMDVLTAHRQFDQADGIDLGSGVGASLFPNGLNGTMKTPTTDRTACTTPSTIGSGGTHSRLGTITSDVHASPATPMSSVIRIEEQPFGDIVTQTVLSDKLISNSAKELFLEMSASGSNSGTIHSTKSSRGVAPVPAKAKNVHLLKLFKKVHGQTKNLHGSSSMSELDWEAELKDSGPNSIPCKAETLQRCANATGNTLKAKSKIQHNLAFSGVENDNYMLTRSNSDGQIRSLKSKLDGSLLSDATPRASSKYNTEYQIDKNCVTTKGPIGFLHATETEPKASILQVMKSQSNRHTTKQLLPNLQQEPINMNKKEKRRYLEKECEYSMSNKSTTSELSSEDDVPLAILERSYSKNAAFNQDKQGSLSPKRIIKNNGIVVHDSAIALVE</sequence>
<feature type="compositionally biased region" description="Polar residues" evidence="1">
    <location>
        <begin position="77"/>
        <end position="89"/>
    </location>
</feature>
<feature type="compositionally biased region" description="Low complexity" evidence="1">
    <location>
        <begin position="370"/>
        <end position="383"/>
    </location>
</feature>
<dbReference type="RefSeq" id="XP_006678749.1">
    <property type="nucleotide sequence ID" value="XM_006678686.1"/>
</dbReference>
<reference evidence="2 3" key="1">
    <citation type="submission" date="2009-12" db="EMBL/GenBank/DDBJ databases">
        <title>The draft genome of Batrachochytrium dendrobatidis.</title>
        <authorList>
            <consortium name="US DOE Joint Genome Institute (JGI-PGF)"/>
            <person name="Kuo A."/>
            <person name="Salamov A."/>
            <person name="Schmutz J."/>
            <person name="Lucas S."/>
            <person name="Pitluck S."/>
            <person name="Rosenblum E."/>
            <person name="Stajich J."/>
            <person name="Eisen M."/>
            <person name="Grigoriev I.V."/>
        </authorList>
    </citation>
    <scope>NUCLEOTIDE SEQUENCE [LARGE SCALE GENOMIC DNA]</scope>
    <source>
        <strain evidence="3">JAM81 / FGSC 10211</strain>
    </source>
</reference>
<keyword evidence="3" id="KW-1185">Reference proteome</keyword>
<dbReference type="HOGENOM" id="CLU_384475_0_0_1"/>
<evidence type="ECO:0000313" key="3">
    <source>
        <dbReference type="Proteomes" id="UP000007241"/>
    </source>
</evidence>
<dbReference type="InParanoid" id="F4P1L1"/>
<name>F4P1L1_BATDJ</name>
<proteinExistence type="predicted"/>
<organism evidence="2 3">
    <name type="scientific">Batrachochytrium dendrobatidis (strain JAM81 / FGSC 10211)</name>
    <name type="common">Frog chytrid fungus</name>
    <dbReference type="NCBI Taxonomy" id="684364"/>
    <lineage>
        <taxon>Eukaryota</taxon>
        <taxon>Fungi</taxon>
        <taxon>Fungi incertae sedis</taxon>
        <taxon>Chytridiomycota</taxon>
        <taxon>Chytridiomycota incertae sedis</taxon>
        <taxon>Chytridiomycetes</taxon>
        <taxon>Rhizophydiales</taxon>
        <taxon>Rhizophydiales incertae sedis</taxon>
        <taxon>Batrachochytrium</taxon>
    </lineage>
</organism>
<feature type="region of interest" description="Disordered" evidence="1">
    <location>
        <begin position="366"/>
        <end position="394"/>
    </location>
</feature>
<dbReference type="GeneID" id="18243081"/>
<feature type="region of interest" description="Disordered" evidence="1">
    <location>
        <begin position="1"/>
        <end position="24"/>
    </location>
</feature>
<gene>
    <name evidence="2" type="ORF">BATDEDRAFT_88239</name>
</gene>
<feature type="region of interest" description="Disordered" evidence="1">
    <location>
        <begin position="45"/>
        <end position="89"/>
    </location>
</feature>
<feature type="compositionally biased region" description="Polar residues" evidence="1">
    <location>
        <begin position="48"/>
        <end position="70"/>
    </location>
</feature>
<feature type="compositionally biased region" description="Basic and acidic residues" evidence="1">
    <location>
        <begin position="1"/>
        <end position="20"/>
    </location>
</feature>
<dbReference type="EMBL" id="GL882883">
    <property type="protein sequence ID" value="EGF80925.1"/>
    <property type="molecule type" value="Genomic_DNA"/>
</dbReference>
<accession>F4P1L1</accession>
<evidence type="ECO:0000256" key="1">
    <source>
        <dbReference type="SAM" id="MobiDB-lite"/>
    </source>
</evidence>
<dbReference type="Proteomes" id="UP000007241">
    <property type="component" value="Unassembled WGS sequence"/>
</dbReference>
<dbReference type="AlphaFoldDB" id="F4P1L1"/>
<protein>
    <submittedName>
        <fullName evidence="2">Uncharacterized protein</fullName>
    </submittedName>
</protein>
<dbReference type="OrthoDB" id="10690406at2759"/>